<feature type="domain" description="Response regulatory" evidence="10">
    <location>
        <begin position="3"/>
        <end position="120"/>
    </location>
</feature>
<dbReference type="GO" id="GO:0003700">
    <property type="term" value="F:DNA-binding transcription factor activity"/>
    <property type="evidence" value="ECO:0007669"/>
    <property type="project" value="InterPro"/>
</dbReference>
<dbReference type="Pfam" id="PF00072">
    <property type="entry name" value="Response_reg"/>
    <property type="match status" value="1"/>
</dbReference>
<dbReference type="PROSITE" id="PS50110">
    <property type="entry name" value="RESPONSE_REGULATORY"/>
    <property type="match status" value="1"/>
</dbReference>
<dbReference type="PANTHER" id="PTHR42713">
    <property type="entry name" value="HISTIDINE KINASE-RELATED"/>
    <property type="match status" value="1"/>
</dbReference>
<dbReference type="PRINTS" id="PR00032">
    <property type="entry name" value="HTHARAC"/>
</dbReference>
<dbReference type="OrthoDB" id="2666291at2"/>
<name>A0A1X7JM50_9BACL</name>
<keyword evidence="2" id="KW-0963">Cytoplasm</keyword>
<dbReference type="PROSITE" id="PS01124">
    <property type="entry name" value="HTH_ARAC_FAMILY_2"/>
    <property type="match status" value="1"/>
</dbReference>
<evidence type="ECO:0000259" key="10">
    <source>
        <dbReference type="PROSITE" id="PS50110"/>
    </source>
</evidence>
<dbReference type="Proteomes" id="UP000193834">
    <property type="component" value="Unassembled WGS sequence"/>
</dbReference>
<dbReference type="SMART" id="SM00342">
    <property type="entry name" value="HTH_ARAC"/>
    <property type="match status" value="1"/>
</dbReference>
<keyword evidence="12" id="KW-1185">Reference proteome</keyword>
<organism evidence="11 12">
    <name type="scientific">Paenibacillus aquistagni</name>
    <dbReference type="NCBI Taxonomy" id="1852522"/>
    <lineage>
        <taxon>Bacteria</taxon>
        <taxon>Bacillati</taxon>
        <taxon>Bacillota</taxon>
        <taxon>Bacilli</taxon>
        <taxon>Bacillales</taxon>
        <taxon>Paenibacillaceae</taxon>
        <taxon>Paenibacillus</taxon>
    </lineage>
</organism>
<feature type="domain" description="HTH araC/xylS-type" evidence="9">
    <location>
        <begin position="427"/>
        <end position="525"/>
    </location>
</feature>
<reference evidence="11 12" key="1">
    <citation type="submission" date="2017-04" db="EMBL/GenBank/DDBJ databases">
        <authorList>
            <person name="Afonso C.L."/>
            <person name="Miller P.J."/>
            <person name="Scott M.A."/>
            <person name="Spackman E."/>
            <person name="Goraichik I."/>
            <person name="Dimitrov K.M."/>
            <person name="Suarez D.L."/>
            <person name="Swayne D.E."/>
        </authorList>
    </citation>
    <scope>NUCLEOTIDE SEQUENCE [LARGE SCALE GENOMIC DNA]</scope>
    <source>
        <strain evidence="11 12">11</strain>
    </source>
</reference>
<comment type="subcellular location">
    <subcellularLocation>
        <location evidence="1">Cytoplasm</location>
    </subcellularLocation>
</comment>
<dbReference type="InterPro" id="IPR051552">
    <property type="entry name" value="HptR"/>
</dbReference>
<feature type="modified residue" description="4-aspartylphosphate" evidence="8">
    <location>
        <position position="55"/>
    </location>
</feature>
<gene>
    <name evidence="11" type="ORF">SAMN06295960_1718</name>
</gene>
<dbReference type="Gene3D" id="1.10.10.60">
    <property type="entry name" value="Homeodomain-like"/>
    <property type="match status" value="2"/>
</dbReference>
<dbReference type="SUPFAM" id="SSF52172">
    <property type="entry name" value="CheY-like"/>
    <property type="match status" value="1"/>
</dbReference>
<keyword evidence="4" id="KW-0902">Two-component regulatory system</keyword>
<evidence type="ECO:0000259" key="9">
    <source>
        <dbReference type="PROSITE" id="PS01124"/>
    </source>
</evidence>
<dbReference type="SUPFAM" id="SSF46689">
    <property type="entry name" value="Homeodomain-like"/>
    <property type="match status" value="2"/>
</dbReference>
<dbReference type="GO" id="GO:0005737">
    <property type="term" value="C:cytoplasm"/>
    <property type="evidence" value="ECO:0007669"/>
    <property type="project" value="UniProtKB-SubCell"/>
</dbReference>
<keyword evidence="3 8" id="KW-0597">Phosphoprotein</keyword>
<dbReference type="SMART" id="SM00448">
    <property type="entry name" value="REC"/>
    <property type="match status" value="1"/>
</dbReference>
<dbReference type="GO" id="GO:0043565">
    <property type="term" value="F:sequence-specific DNA binding"/>
    <property type="evidence" value="ECO:0007669"/>
    <property type="project" value="InterPro"/>
</dbReference>
<dbReference type="Gene3D" id="3.40.50.2300">
    <property type="match status" value="1"/>
</dbReference>
<evidence type="ECO:0000256" key="2">
    <source>
        <dbReference type="ARBA" id="ARBA00022490"/>
    </source>
</evidence>
<evidence type="ECO:0000256" key="7">
    <source>
        <dbReference type="ARBA" id="ARBA00023163"/>
    </source>
</evidence>
<accession>A0A1X7JM50</accession>
<protein>
    <submittedName>
        <fullName evidence="11">Two-component system, response regulator YesN</fullName>
    </submittedName>
</protein>
<evidence type="ECO:0000256" key="6">
    <source>
        <dbReference type="ARBA" id="ARBA00023125"/>
    </source>
</evidence>
<evidence type="ECO:0000256" key="1">
    <source>
        <dbReference type="ARBA" id="ARBA00004496"/>
    </source>
</evidence>
<keyword evidence="5" id="KW-0805">Transcription regulation</keyword>
<evidence type="ECO:0000313" key="12">
    <source>
        <dbReference type="Proteomes" id="UP000193834"/>
    </source>
</evidence>
<evidence type="ECO:0000313" key="11">
    <source>
        <dbReference type="EMBL" id="SMG29029.1"/>
    </source>
</evidence>
<evidence type="ECO:0000256" key="3">
    <source>
        <dbReference type="ARBA" id="ARBA00022553"/>
    </source>
</evidence>
<keyword evidence="7" id="KW-0804">Transcription</keyword>
<proteinExistence type="predicted"/>
<dbReference type="STRING" id="1852522.SAMN06295960_1718"/>
<evidence type="ECO:0000256" key="5">
    <source>
        <dbReference type="ARBA" id="ARBA00023015"/>
    </source>
</evidence>
<dbReference type="GO" id="GO:0000160">
    <property type="term" value="P:phosphorelay signal transduction system"/>
    <property type="evidence" value="ECO:0007669"/>
    <property type="project" value="UniProtKB-KW"/>
</dbReference>
<dbReference type="InterPro" id="IPR018060">
    <property type="entry name" value="HTH_AraC"/>
</dbReference>
<dbReference type="AlphaFoldDB" id="A0A1X7JM50"/>
<dbReference type="PANTHER" id="PTHR42713:SF3">
    <property type="entry name" value="TRANSCRIPTIONAL REGULATORY PROTEIN HPTR"/>
    <property type="match status" value="1"/>
</dbReference>
<dbReference type="InterPro" id="IPR020449">
    <property type="entry name" value="Tscrpt_reg_AraC-type_HTH"/>
</dbReference>
<dbReference type="Pfam" id="PF17853">
    <property type="entry name" value="GGDEF_2"/>
    <property type="match status" value="1"/>
</dbReference>
<dbReference type="InterPro" id="IPR011006">
    <property type="entry name" value="CheY-like_superfamily"/>
</dbReference>
<dbReference type="CDD" id="cd17536">
    <property type="entry name" value="REC_YesN-like"/>
    <property type="match status" value="1"/>
</dbReference>
<dbReference type="InterPro" id="IPR009057">
    <property type="entry name" value="Homeodomain-like_sf"/>
</dbReference>
<dbReference type="InterPro" id="IPR001789">
    <property type="entry name" value="Sig_transdc_resp-reg_receiver"/>
</dbReference>
<evidence type="ECO:0000256" key="4">
    <source>
        <dbReference type="ARBA" id="ARBA00023012"/>
    </source>
</evidence>
<evidence type="ECO:0000256" key="8">
    <source>
        <dbReference type="PROSITE-ProRule" id="PRU00169"/>
    </source>
</evidence>
<keyword evidence="6" id="KW-0238">DNA-binding</keyword>
<sequence>MYKVLLADDEILDLEGMKQFIPWSQLGMEIIGAVGNGFAGCEVLEREEIDILVTDVHMPNMSGLELARRALEKKQDTRVIFVSGYQEFNYVKQALSMNACSYVLKPMEDEELIESLRKVKDELDMLHRKKEEEENYKQLIPMAKNELMLRLFEGEFNLGRDHSMVKLASSYGLMDLHWPIRVVITELDDVAMKLHQSEEQSIPELLNQFCNDMITLSRQFGAEHSVKLSRHRLALLIEDTSCSTCLEQMYKRLQGKYPFTMTIGLGSAVNGLEYLHLSYKQALEAVDSKMFLGKGSVIAYEDVRKAPEMQDARTLDQRLEALFTAMSDYELVRIHDEIDNLFQSVLTLQSKFTIYNLAVTIVMKLNQYLQSIDENLVEMIGLELQNLDILHQFETVQDIRSWLVRKVFEISEKLHQKNNTKNSPLIREILRVVQDQLHENITLKDIAHQFSFSPNYLGTLFKEEVGKTFSEMLIQMRMERAGELLKDPTLKIYEVANQVGYRYLPYFSRQFKETYGMTPMEYRKRD</sequence>
<dbReference type="RefSeq" id="WP_085493823.1">
    <property type="nucleotide sequence ID" value="NZ_FXAZ01000001.1"/>
</dbReference>
<dbReference type="Pfam" id="PF12833">
    <property type="entry name" value="HTH_18"/>
    <property type="match status" value="1"/>
</dbReference>
<dbReference type="EMBL" id="FXAZ01000001">
    <property type="protein sequence ID" value="SMG29029.1"/>
    <property type="molecule type" value="Genomic_DNA"/>
</dbReference>
<dbReference type="InterPro" id="IPR041522">
    <property type="entry name" value="CdaR_GGDEF"/>
</dbReference>